<dbReference type="GO" id="GO:0016740">
    <property type="term" value="F:transferase activity"/>
    <property type="evidence" value="ECO:0007669"/>
    <property type="project" value="UniProtKB-KW"/>
</dbReference>
<dbReference type="SUPFAM" id="SSF53756">
    <property type="entry name" value="UDP-Glycosyltransferase/glycogen phosphorylase"/>
    <property type="match status" value="1"/>
</dbReference>
<dbReference type="OrthoDB" id="1122630at2"/>
<sequence>MIYFCETNKTKGEHAFINSQLVQLIAKACPSHNIHCYASLSHWKELSEVLSENTNYYFSPITVLEPQEKQKIRWIIKILLECFATIGLIRKATKKKVSLIFFSSMSPLTNVFVHIWLKWFISKDVKVIITLHGELQLIKERPGRKLIDKIYKLALDKALRMRLANRKFLVLNELIKNELVGGTQIEPVAVLSIPHPYHKKHIKFPNRPTDKIVFGHLGTAKLAKNSHLFFALAKQYANSVSAGKAAFVINGQVLPEILPFQNNYVEYQRQSVFVETKKYEEQCSAMHYAIFMYTDDQYSLVSSGAIMDAIAFGLPIICLKNKYFEYLFGLCKVKPGILCEHYEEIVDNVQRLIRKNDDEYDRYLLGMNELQTYFSIEKIQRKFDDQVQLLRIKP</sequence>
<feature type="transmembrane region" description="Helical" evidence="1">
    <location>
        <begin position="97"/>
        <end position="117"/>
    </location>
</feature>
<dbReference type="AlphaFoldDB" id="A0A1H7RGL5"/>
<keyword evidence="2" id="KW-0808">Transferase</keyword>
<dbReference type="EMBL" id="FNZR01000007">
    <property type="protein sequence ID" value="SEL59249.1"/>
    <property type="molecule type" value="Genomic_DNA"/>
</dbReference>
<keyword evidence="1" id="KW-1133">Transmembrane helix</keyword>
<reference evidence="3" key="1">
    <citation type="submission" date="2016-10" db="EMBL/GenBank/DDBJ databases">
        <authorList>
            <person name="Varghese N."/>
            <person name="Submissions S."/>
        </authorList>
    </citation>
    <scope>NUCLEOTIDE SEQUENCE [LARGE SCALE GENOMIC DNA]</scope>
    <source>
        <strain evidence="3">Jip14</strain>
    </source>
</reference>
<dbReference type="STRING" id="332977.SAMN05421740_10798"/>
<accession>A0A1H7RGL5</accession>
<keyword evidence="1" id="KW-0812">Transmembrane</keyword>
<dbReference type="Proteomes" id="UP000198916">
    <property type="component" value="Unassembled WGS sequence"/>
</dbReference>
<proteinExistence type="predicted"/>
<evidence type="ECO:0000313" key="3">
    <source>
        <dbReference type="Proteomes" id="UP000198916"/>
    </source>
</evidence>
<evidence type="ECO:0000256" key="1">
    <source>
        <dbReference type="SAM" id="Phobius"/>
    </source>
</evidence>
<organism evidence="2 3">
    <name type="scientific">Parapedobacter koreensis</name>
    <dbReference type="NCBI Taxonomy" id="332977"/>
    <lineage>
        <taxon>Bacteria</taxon>
        <taxon>Pseudomonadati</taxon>
        <taxon>Bacteroidota</taxon>
        <taxon>Sphingobacteriia</taxon>
        <taxon>Sphingobacteriales</taxon>
        <taxon>Sphingobacteriaceae</taxon>
        <taxon>Parapedobacter</taxon>
    </lineage>
</organism>
<name>A0A1H7RGL5_9SPHI</name>
<evidence type="ECO:0000313" key="2">
    <source>
        <dbReference type="EMBL" id="SEL59249.1"/>
    </source>
</evidence>
<dbReference type="RefSeq" id="WP_090607051.1">
    <property type="nucleotide sequence ID" value="NZ_FNZR01000007.1"/>
</dbReference>
<keyword evidence="3" id="KW-1185">Reference proteome</keyword>
<keyword evidence="1" id="KW-0472">Membrane</keyword>
<protein>
    <submittedName>
        <fullName evidence="2">Glycosyltransferase involved in cell wall bisynthesis</fullName>
    </submittedName>
</protein>
<gene>
    <name evidence="2" type="ORF">SAMN05421740_10798</name>
</gene>